<accession>A0ACB9NB69</accession>
<organism evidence="1 2">
    <name type="scientific">Bauhinia variegata</name>
    <name type="common">Purple orchid tree</name>
    <name type="synonym">Phanera variegata</name>
    <dbReference type="NCBI Taxonomy" id="167791"/>
    <lineage>
        <taxon>Eukaryota</taxon>
        <taxon>Viridiplantae</taxon>
        <taxon>Streptophyta</taxon>
        <taxon>Embryophyta</taxon>
        <taxon>Tracheophyta</taxon>
        <taxon>Spermatophyta</taxon>
        <taxon>Magnoliopsida</taxon>
        <taxon>eudicotyledons</taxon>
        <taxon>Gunneridae</taxon>
        <taxon>Pentapetalae</taxon>
        <taxon>rosids</taxon>
        <taxon>fabids</taxon>
        <taxon>Fabales</taxon>
        <taxon>Fabaceae</taxon>
        <taxon>Cercidoideae</taxon>
        <taxon>Cercideae</taxon>
        <taxon>Bauhiniinae</taxon>
        <taxon>Bauhinia</taxon>
    </lineage>
</organism>
<protein>
    <submittedName>
        <fullName evidence="1">Uncharacterized protein</fullName>
    </submittedName>
</protein>
<keyword evidence="2" id="KW-1185">Reference proteome</keyword>
<evidence type="ECO:0000313" key="1">
    <source>
        <dbReference type="EMBL" id="KAI4333435.1"/>
    </source>
</evidence>
<proteinExistence type="predicted"/>
<sequence length="152" mass="16401">MSLNDNVSVMSKCVWLLLLATNVLKYNITVLPLNIERRVGTKADGDEAAECEKSFVQITQDLTGTVLPSGAKVFSVQIINLCPRDCPIAKLHVSCGDFKSEIFIPSGVFTRVGVNDCLVNGGNVMGVSDFVAFDYANIVPFPLEVSSLQCLA</sequence>
<gene>
    <name evidence="1" type="ORF">L6164_018252</name>
</gene>
<dbReference type="EMBL" id="CM039432">
    <property type="protein sequence ID" value="KAI4333435.1"/>
    <property type="molecule type" value="Genomic_DNA"/>
</dbReference>
<comment type="caution">
    <text evidence="1">The sequence shown here is derived from an EMBL/GenBank/DDBJ whole genome shotgun (WGS) entry which is preliminary data.</text>
</comment>
<evidence type="ECO:0000313" key="2">
    <source>
        <dbReference type="Proteomes" id="UP000828941"/>
    </source>
</evidence>
<dbReference type="Proteomes" id="UP000828941">
    <property type="component" value="Chromosome 7"/>
</dbReference>
<reference evidence="1 2" key="1">
    <citation type="journal article" date="2022" name="DNA Res.">
        <title>Chromosomal-level genome assembly of the orchid tree Bauhinia variegata (Leguminosae; Cercidoideae) supports the allotetraploid origin hypothesis of Bauhinia.</title>
        <authorList>
            <person name="Zhong Y."/>
            <person name="Chen Y."/>
            <person name="Zheng D."/>
            <person name="Pang J."/>
            <person name="Liu Y."/>
            <person name="Luo S."/>
            <person name="Meng S."/>
            <person name="Qian L."/>
            <person name="Wei D."/>
            <person name="Dai S."/>
            <person name="Zhou R."/>
        </authorList>
    </citation>
    <scope>NUCLEOTIDE SEQUENCE [LARGE SCALE GENOMIC DNA]</scope>
    <source>
        <strain evidence="1">BV-YZ2020</strain>
    </source>
</reference>
<name>A0ACB9NB69_BAUVA</name>